<proteinExistence type="predicted"/>
<protein>
    <submittedName>
        <fullName evidence="1">Uncharacterized protein</fullName>
    </submittedName>
</protein>
<dbReference type="HOGENOM" id="CLU_2335653_0_0_1"/>
<organism evidence="1">
    <name type="scientific">Magallana gigas</name>
    <name type="common">Pacific oyster</name>
    <name type="synonym">Crassostrea gigas</name>
    <dbReference type="NCBI Taxonomy" id="29159"/>
    <lineage>
        <taxon>Eukaryota</taxon>
        <taxon>Metazoa</taxon>
        <taxon>Spiralia</taxon>
        <taxon>Lophotrochozoa</taxon>
        <taxon>Mollusca</taxon>
        <taxon>Bivalvia</taxon>
        <taxon>Autobranchia</taxon>
        <taxon>Pteriomorphia</taxon>
        <taxon>Ostreida</taxon>
        <taxon>Ostreoidea</taxon>
        <taxon>Ostreidae</taxon>
        <taxon>Magallana</taxon>
    </lineage>
</organism>
<dbReference type="AlphaFoldDB" id="K1QZ47"/>
<evidence type="ECO:0000313" key="1">
    <source>
        <dbReference type="EMBL" id="EKC34060.1"/>
    </source>
</evidence>
<sequence length="98" mass="11052">MGRYIDFCGLGDGGEVEADMKSLTPPPGFRRTPPKLQSRNRVFGEPRPWELIQTSMLMVTGIVDTVPQFHPGTIIFTSFASPWRVFVSQVFSVHPRED</sequence>
<dbReference type="InParanoid" id="K1QZ47"/>
<gene>
    <name evidence="1" type="ORF">CGI_10013756</name>
</gene>
<dbReference type="EMBL" id="JH816138">
    <property type="protein sequence ID" value="EKC34060.1"/>
    <property type="molecule type" value="Genomic_DNA"/>
</dbReference>
<name>K1QZ47_MAGGI</name>
<reference evidence="1" key="1">
    <citation type="journal article" date="2012" name="Nature">
        <title>The oyster genome reveals stress adaptation and complexity of shell formation.</title>
        <authorList>
            <person name="Zhang G."/>
            <person name="Fang X."/>
            <person name="Guo X."/>
            <person name="Li L."/>
            <person name="Luo R."/>
            <person name="Xu F."/>
            <person name="Yang P."/>
            <person name="Zhang L."/>
            <person name="Wang X."/>
            <person name="Qi H."/>
            <person name="Xiong Z."/>
            <person name="Que H."/>
            <person name="Xie Y."/>
            <person name="Holland P.W."/>
            <person name="Paps J."/>
            <person name="Zhu Y."/>
            <person name="Wu F."/>
            <person name="Chen Y."/>
            <person name="Wang J."/>
            <person name="Peng C."/>
            <person name="Meng J."/>
            <person name="Yang L."/>
            <person name="Liu J."/>
            <person name="Wen B."/>
            <person name="Zhang N."/>
            <person name="Huang Z."/>
            <person name="Zhu Q."/>
            <person name="Feng Y."/>
            <person name="Mount A."/>
            <person name="Hedgecock D."/>
            <person name="Xu Z."/>
            <person name="Liu Y."/>
            <person name="Domazet-Loso T."/>
            <person name="Du Y."/>
            <person name="Sun X."/>
            <person name="Zhang S."/>
            <person name="Liu B."/>
            <person name="Cheng P."/>
            <person name="Jiang X."/>
            <person name="Li J."/>
            <person name="Fan D."/>
            <person name="Wang W."/>
            <person name="Fu W."/>
            <person name="Wang T."/>
            <person name="Wang B."/>
            <person name="Zhang J."/>
            <person name="Peng Z."/>
            <person name="Li Y."/>
            <person name="Li N."/>
            <person name="Wang J."/>
            <person name="Chen M."/>
            <person name="He Y."/>
            <person name="Tan F."/>
            <person name="Song X."/>
            <person name="Zheng Q."/>
            <person name="Huang R."/>
            <person name="Yang H."/>
            <person name="Du X."/>
            <person name="Chen L."/>
            <person name="Yang M."/>
            <person name="Gaffney P.M."/>
            <person name="Wang S."/>
            <person name="Luo L."/>
            <person name="She Z."/>
            <person name="Ming Y."/>
            <person name="Huang W."/>
            <person name="Zhang S."/>
            <person name="Huang B."/>
            <person name="Zhang Y."/>
            <person name="Qu T."/>
            <person name="Ni P."/>
            <person name="Miao G."/>
            <person name="Wang J."/>
            <person name="Wang Q."/>
            <person name="Steinberg C.E."/>
            <person name="Wang H."/>
            <person name="Li N."/>
            <person name="Qian L."/>
            <person name="Zhang G."/>
            <person name="Li Y."/>
            <person name="Yang H."/>
            <person name="Liu X."/>
            <person name="Wang J."/>
            <person name="Yin Y."/>
            <person name="Wang J."/>
        </authorList>
    </citation>
    <scope>NUCLEOTIDE SEQUENCE [LARGE SCALE GENOMIC DNA]</scope>
    <source>
        <strain evidence="1">05x7-T-G4-1.051#20</strain>
    </source>
</reference>
<accession>K1QZ47</accession>